<evidence type="ECO:0000313" key="2">
    <source>
        <dbReference type="EMBL" id="ATB28812.1"/>
    </source>
</evidence>
<dbReference type="EMBL" id="CP022163">
    <property type="protein sequence ID" value="ATB28812.1"/>
    <property type="molecule type" value="Genomic_DNA"/>
</dbReference>
<feature type="compositionally biased region" description="Gly residues" evidence="1">
    <location>
        <begin position="57"/>
        <end position="74"/>
    </location>
</feature>
<accession>A0A250ICB4</accession>
<dbReference type="AlphaFoldDB" id="A0A250ICB4"/>
<proteinExistence type="predicted"/>
<evidence type="ECO:0008006" key="4">
    <source>
        <dbReference type="Google" id="ProtNLM"/>
    </source>
</evidence>
<reference evidence="2 3" key="1">
    <citation type="submission" date="2017-06" db="EMBL/GenBank/DDBJ databases">
        <authorList>
            <person name="Kim H.J."/>
            <person name="Triplett B.A."/>
        </authorList>
    </citation>
    <scope>NUCLEOTIDE SEQUENCE [LARGE SCALE GENOMIC DNA]</scope>
    <source>
        <strain evidence="2 3">DSM 14713</strain>
    </source>
</reference>
<evidence type="ECO:0000313" key="3">
    <source>
        <dbReference type="Proteomes" id="UP000217289"/>
    </source>
</evidence>
<keyword evidence="3" id="KW-1185">Reference proteome</keyword>
<dbReference type="RefSeq" id="WP_095977457.1">
    <property type="nucleotide sequence ID" value="NZ_CP022163.1"/>
</dbReference>
<dbReference type="KEGG" id="mbd:MEBOL_002261"/>
<name>A0A250ICB4_9BACT</name>
<evidence type="ECO:0000256" key="1">
    <source>
        <dbReference type="SAM" id="MobiDB-lite"/>
    </source>
</evidence>
<protein>
    <recommendedName>
        <fullName evidence="4">Lipoprotein</fullName>
    </recommendedName>
</protein>
<dbReference type="OrthoDB" id="9823524at2"/>
<dbReference type="Proteomes" id="UP000217289">
    <property type="component" value="Chromosome"/>
</dbReference>
<feature type="region of interest" description="Disordered" evidence="1">
    <location>
        <begin position="57"/>
        <end position="81"/>
    </location>
</feature>
<organism evidence="2 3">
    <name type="scientific">Melittangium boletus DSM 14713</name>
    <dbReference type="NCBI Taxonomy" id="1294270"/>
    <lineage>
        <taxon>Bacteria</taxon>
        <taxon>Pseudomonadati</taxon>
        <taxon>Myxococcota</taxon>
        <taxon>Myxococcia</taxon>
        <taxon>Myxococcales</taxon>
        <taxon>Cystobacterineae</taxon>
        <taxon>Archangiaceae</taxon>
        <taxon>Melittangium</taxon>
    </lineage>
</organism>
<gene>
    <name evidence="2" type="ORF">MEBOL_002261</name>
</gene>
<sequence length="364" mass="38681">MRALRWVLVASTISGCIIEPPDMVKDGGTPDAAVPPDVQFDGGGPIQLPDGGFNWDGGWNGGGGGGGGGGGTWDGGFPDSGTVTPPTFPGSGQNGDRGTGVLWLVRIDRGTANLAASYAPLIRGMTQQLAAQGFDVRVTGVGSLYEPSVFWATSGKELSTSEIQGVLEKAANERSTTPSACSTAALAELGGQLSAVEVWPGYGTSGEHWPYTNPLSNLLVVLLDHGARPVAYSASACATSGWDAATWFGGLRDNTRWLNRTSSTWNVPRAQTRFLFISTPENETYAQMRERCAAMSTFPRNGLDALSPSSVAFYEPFNEGLGRYQAGLGSRLDVCEAVARDWTGYSRDFARKWAQWLNQPEAQR</sequence>
<dbReference type="PROSITE" id="PS51257">
    <property type="entry name" value="PROKAR_LIPOPROTEIN"/>
    <property type="match status" value="1"/>
</dbReference>